<accession>A0A1G9LDT0</accession>
<keyword evidence="12" id="KW-1185">Reference proteome</keyword>
<evidence type="ECO:0000256" key="10">
    <source>
        <dbReference type="HAMAP-Rule" id="MF_00366"/>
    </source>
</evidence>
<reference evidence="11 12" key="1">
    <citation type="submission" date="2016-10" db="EMBL/GenBank/DDBJ databases">
        <authorList>
            <person name="de Groot N.N."/>
        </authorList>
    </citation>
    <scope>NUCLEOTIDE SEQUENCE [LARGE SCALE GENOMIC DNA]</scope>
    <source>
        <strain evidence="11 12">DSM 1736</strain>
    </source>
</reference>
<dbReference type="Gene3D" id="3.90.940.10">
    <property type="match status" value="1"/>
</dbReference>
<keyword evidence="5 10" id="KW-0808">Transferase</keyword>
<dbReference type="RefSeq" id="WP_092067609.1">
    <property type="nucleotide sequence ID" value="NZ_FNHB01000001.1"/>
</dbReference>
<evidence type="ECO:0000256" key="7">
    <source>
        <dbReference type="ARBA" id="ARBA00023163"/>
    </source>
</evidence>
<comment type="function">
    <text evidence="10">Promotes RNA polymerase assembly. Latches the N- and C-terminal regions of the beta' subunit thereby facilitating its interaction with the beta and alpha subunits.</text>
</comment>
<evidence type="ECO:0000256" key="4">
    <source>
        <dbReference type="ARBA" id="ARBA00022478"/>
    </source>
</evidence>
<sequence>MNYPALEDLLDKADSKYTLAVLAAKRAREIIQGSEMLVDRKSSKPVSIALEEIAKRKITFKRNKTGIK</sequence>
<dbReference type="GO" id="GO:0003677">
    <property type="term" value="F:DNA binding"/>
    <property type="evidence" value="ECO:0007669"/>
    <property type="project" value="UniProtKB-UniRule"/>
</dbReference>
<dbReference type="AlphaFoldDB" id="A0A1G9LDT0"/>
<dbReference type="EMBL" id="FNHB01000001">
    <property type="protein sequence ID" value="SDL60016.1"/>
    <property type="molecule type" value="Genomic_DNA"/>
</dbReference>
<evidence type="ECO:0000256" key="6">
    <source>
        <dbReference type="ARBA" id="ARBA00022695"/>
    </source>
</evidence>
<dbReference type="SMART" id="SM01409">
    <property type="entry name" value="RNA_pol_Rpb6"/>
    <property type="match status" value="1"/>
</dbReference>
<organism evidence="11 12">
    <name type="scientific">Dendrosporobacter quercicolus</name>
    <dbReference type="NCBI Taxonomy" id="146817"/>
    <lineage>
        <taxon>Bacteria</taxon>
        <taxon>Bacillati</taxon>
        <taxon>Bacillota</taxon>
        <taxon>Negativicutes</taxon>
        <taxon>Selenomonadales</taxon>
        <taxon>Sporomusaceae</taxon>
        <taxon>Dendrosporobacter</taxon>
    </lineage>
</organism>
<dbReference type="HAMAP" id="MF_00366">
    <property type="entry name" value="RNApol_bact_RpoZ"/>
    <property type="match status" value="1"/>
</dbReference>
<evidence type="ECO:0000256" key="9">
    <source>
        <dbReference type="ARBA" id="ARBA00048552"/>
    </source>
</evidence>
<proteinExistence type="inferred from homology"/>
<name>A0A1G9LDT0_9FIRM</name>
<dbReference type="NCBIfam" id="TIGR00690">
    <property type="entry name" value="rpoZ"/>
    <property type="match status" value="1"/>
</dbReference>
<dbReference type="GO" id="GO:0003899">
    <property type="term" value="F:DNA-directed RNA polymerase activity"/>
    <property type="evidence" value="ECO:0007669"/>
    <property type="project" value="UniProtKB-UniRule"/>
</dbReference>
<comment type="similarity">
    <text evidence="1 10">Belongs to the RNA polymerase subunit omega family.</text>
</comment>
<keyword evidence="7 10" id="KW-0804">Transcription</keyword>
<dbReference type="Pfam" id="PF01192">
    <property type="entry name" value="RNA_pol_Rpb6"/>
    <property type="match status" value="1"/>
</dbReference>
<dbReference type="Proteomes" id="UP000214880">
    <property type="component" value="Unassembled WGS sequence"/>
</dbReference>
<keyword evidence="4 10" id="KW-0240">DNA-directed RNA polymerase</keyword>
<dbReference type="STRING" id="146817.SAMN04488502_101316"/>
<evidence type="ECO:0000313" key="12">
    <source>
        <dbReference type="Proteomes" id="UP000214880"/>
    </source>
</evidence>
<dbReference type="SUPFAM" id="SSF63562">
    <property type="entry name" value="RPB6/omega subunit-like"/>
    <property type="match status" value="1"/>
</dbReference>
<keyword evidence="6 10" id="KW-0548">Nucleotidyltransferase</keyword>
<dbReference type="InterPro" id="IPR003716">
    <property type="entry name" value="DNA-dir_RNA_pol_omega"/>
</dbReference>
<dbReference type="EC" id="2.7.7.6" evidence="2 10"/>
<evidence type="ECO:0000256" key="5">
    <source>
        <dbReference type="ARBA" id="ARBA00022679"/>
    </source>
</evidence>
<dbReference type="PANTHER" id="PTHR34476:SF1">
    <property type="entry name" value="DNA-DIRECTED RNA POLYMERASE SUBUNIT OMEGA"/>
    <property type="match status" value="1"/>
</dbReference>
<gene>
    <name evidence="10" type="primary">rpoZ</name>
    <name evidence="11" type="ORF">SAMN04488502_101316</name>
</gene>
<evidence type="ECO:0000256" key="3">
    <source>
        <dbReference type="ARBA" id="ARBA00013725"/>
    </source>
</evidence>
<protein>
    <recommendedName>
        <fullName evidence="3 10">DNA-directed RNA polymerase subunit omega</fullName>
        <shortName evidence="10">RNAP omega subunit</shortName>
        <ecNumber evidence="2 10">2.7.7.6</ecNumber>
    </recommendedName>
    <alternativeName>
        <fullName evidence="10">RNA polymerase omega subunit</fullName>
    </alternativeName>
    <alternativeName>
        <fullName evidence="8 10">Transcriptase subunit omega</fullName>
    </alternativeName>
</protein>
<dbReference type="InterPro" id="IPR006110">
    <property type="entry name" value="Pol_omega/Rpo6/RPB6"/>
</dbReference>
<dbReference type="OrthoDB" id="9815459at2"/>
<evidence type="ECO:0000313" key="11">
    <source>
        <dbReference type="EMBL" id="SDL60016.1"/>
    </source>
</evidence>
<evidence type="ECO:0000256" key="8">
    <source>
        <dbReference type="ARBA" id="ARBA00029924"/>
    </source>
</evidence>
<evidence type="ECO:0000256" key="2">
    <source>
        <dbReference type="ARBA" id="ARBA00012418"/>
    </source>
</evidence>
<comment type="subunit">
    <text evidence="10">The RNAP catalytic core consists of 2 alpha, 1 beta, 1 beta' and 1 omega subunit. When a sigma factor is associated with the core the holoenzyme is formed, which can initiate transcription.</text>
</comment>
<dbReference type="PANTHER" id="PTHR34476">
    <property type="entry name" value="DNA-DIRECTED RNA POLYMERASE SUBUNIT OMEGA"/>
    <property type="match status" value="1"/>
</dbReference>
<evidence type="ECO:0000256" key="1">
    <source>
        <dbReference type="ARBA" id="ARBA00006711"/>
    </source>
</evidence>
<comment type="catalytic activity">
    <reaction evidence="9 10">
        <text>RNA(n) + a ribonucleoside 5'-triphosphate = RNA(n+1) + diphosphate</text>
        <dbReference type="Rhea" id="RHEA:21248"/>
        <dbReference type="Rhea" id="RHEA-COMP:14527"/>
        <dbReference type="Rhea" id="RHEA-COMP:17342"/>
        <dbReference type="ChEBI" id="CHEBI:33019"/>
        <dbReference type="ChEBI" id="CHEBI:61557"/>
        <dbReference type="ChEBI" id="CHEBI:140395"/>
        <dbReference type="EC" id="2.7.7.6"/>
    </reaction>
</comment>
<dbReference type="InterPro" id="IPR036161">
    <property type="entry name" value="RPB6/omega-like_sf"/>
</dbReference>
<dbReference type="GO" id="GO:0006351">
    <property type="term" value="P:DNA-templated transcription"/>
    <property type="evidence" value="ECO:0007669"/>
    <property type="project" value="UniProtKB-UniRule"/>
</dbReference>
<dbReference type="GO" id="GO:0000428">
    <property type="term" value="C:DNA-directed RNA polymerase complex"/>
    <property type="evidence" value="ECO:0007669"/>
    <property type="project" value="UniProtKB-KW"/>
</dbReference>